<dbReference type="Gene3D" id="3.40.50.300">
    <property type="entry name" value="P-loop containing nucleotide triphosphate hydrolases"/>
    <property type="match status" value="1"/>
</dbReference>
<evidence type="ECO:0000256" key="10">
    <source>
        <dbReference type="SAM" id="Phobius"/>
    </source>
</evidence>
<feature type="transmembrane region" description="Helical" evidence="10">
    <location>
        <begin position="89"/>
        <end position="110"/>
    </location>
</feature>
<dbReference type="InterPro" id="IPR039421">
    <property type="entry name" value="Type_1_exporter"/>
</dbReference>
<dbReference type="FunFam" id="3.40.50.300:FF:000854">
    <property type="entry name" value="Multidrug ABC transporter ATP-binding protein"/>
    <property type="match status" value="1"/>
</dbReference>
<evidence type="ECO:0000259" key="11">
    <source>
        <dbReference type="PROSITE" id="PS50893"/>
    </source>
</evidence>
<gene>
    <name evidence="13" type="ORF">COW24_03445</name>
</gene>
<dbReference type="PROSITE" id="PS50929">
    <property type="entry name" value="ABC_TM1F"/>
    <property type="match status" value="1"/>
</dbReference>
<dbReference type="InterPro" id="IPR003439">
    <property type="entry name" value="ABC_transporter-like_ATP-bd"/>
</dbReference>
<reference evidence="13 14" key="1">
    <citation type="submission" date="2017-09" db="EMBL/GenBank/DDBJ databases">
        <title>Depth-based differentiation of microbial function through sediment-hosted aquifers and enrichment of novel symbionts in the deep terrestrial subsurface.</title>
        <authorList>
            <person name="Probst A.J."/>
            <person name="Ladd B."/>
            <person name="Jarett J.K."/>
            <person name="Geller-Mcgrath D.E."/>
            <person name="Sieber C.M."/>
            <person name="Emerson J.B."/>
            <person name="Anantharaman K."/>
            <person name="Thomas B.C."/>
            <person name="Malmstrom R."/>
            <person name="Stieglmeier M."/>
            <person name="Klingl A."/>
            <person name="Woyke T."/>
            <person name="Ryan C.M."/>
            <person name="Banfield J.F."/>
        </authorList>
    </citation>
    <scope>NUCLEOTIDE SEQUENCE [LARGE SCALE GENOMIC DNA]</scope>
    <source>
        <strain evidence="13">CG15_BIG_FIL_POST_REV_8_21_14_020_45_12</strain>
    </source>
</reference>
<evidence type="ECO:0000313" key="14">
    <source>
        <dbReference type="Proteomes" id="UP000230292"/>
    </source>
</evidence>
<organism evidence="13 14">
    <name type="scientific">Candidatus Kerfeldbacteria bacterium CG15_BIG_FIL_POST_REV_8_21_14_020_45_12</name>
    <dbReference type="NCBI Taxonomy" id="2014247"/>
    <lineage>
        <taxon>Bacteria</taxon>
        <taxon>Candidatus Kerfeldiibacteriota</taxon>
    </lineage>
</organism>
<evidence type="ECO:0000313" key="13">
    <source>
        <dbReference type="EMBL" id="PIW36791.1"/>
    </source>
</evidence>
<comment type="caution">
    <text evidence="13">The sequence shown here is derived from an EMBL/GenBank/DDBJ whole genome shotgun (WGS) entry which is preliminary data.</text>
</comment>
<feature type="domain" description="ABC transmembrane type-1" evidence="12">
    <location>
        <begin position="52"/>
        <end position="332"/>
    </location>
</feature>
<dbReference type="SMART" id="SM00382">
    <property type="entry name" value="AAA"/>
    <property type="match status" value="1"/>
</dbReference>
<proteinExistence type="predicted"/>
<dbReference type="GO" id="GO:0005886">
    <property type="term" value="C:plasma membrane"/>
    <property type="evidence" value="ECO:0007669"/>
    <property type="project" value="UniProtKB-SubCell"/>
</dbReference>
<dbReference type="InterPro" id="IPR027417">
    <property type="entry name" value="P-loop_NTPase"/>
</dbReference>
<keyword evidence="4 10" id="KW-0812">Transmembrane</keyword>
<keyword evidence="3" id="KW-1003">Cell membrane</keyword>
<feature type="transmembrane region" description="Helical" evidence="10">
    <location>
        <begin position="270"/>
        <end position="297"/>
    </location>
</feature>
<dbReference type="Gene3D" id="1.20.1560.10">
    <property type="entry name" value="ABC transporter type 1, transmembrane domain"/>
    <property type="match status" value="1"/>
</dbReference>
<dbReference type="PROSITE" id="PS00211">
    <property type="entry name" value="ABC_TRANSPORTER_1"/>
    <property type="match status" value="1"/>
</dbReference>
<evidence type="ECO:0000256" key="4">
    <source>
        <dbReference type="ARBA" id="ARBA00022692"/>
    </source>
</evidence>
<feature type="region of interest" description="Disordered" evidence="9">
    <location>
        <begin position="1"/>
        <end position="36"/>
    </location>
</feature>
<comment type="subcellular location">
    <subcellularLocation>
        <location evidence="1">Cell membrane</location>
        <topology evidence="1">Multi-pass membrane protein</topology>
    </subcellularLocation>
</comment>
<evidence type="ECO:0000256" key="3">
    <source>
        <dbReference type="ARBA" id="ARBA00022475"/>
    </source>
</evidence>
<keyword evidence="8 10" id="KW-0472">Membrane</keyword>
<evidence type="ECO:0000256" key="1">
    <source>
        <dbReference type="ARBA" id="ARBA00004651"/>
    </source>
</evidence>
<dbReference type="InterPro" id="IPR011527">
    <property type="entry name" value="ABC1_TM_dom"/>
</dbReference>
<dbReference type="EMBL" id="PFGC01000040">
    <property type="protein sequence ID" value="PIW36791.1"/>
    <property type="molecule type" value="Genomic_DNA"/>
</dbReference>
<keyword evidence="6 13" id="KW-0067">ATP-binding</keyword>
<evidence type="ECO:0000256" key="2">
    <source>
        <dbReference type="ARBA" id="ARBA00022448"/>
    </source>
</evidence>
<evidence type="ECO:0000256" key="5">
    <source>
        <dbReference type="ARBA" id="ARBA00022741"/>
    </source>
</evidence>
<protein>
    <submittedName>
        <fullName evidence="13">ABC transporter ATP-binding protein</fullName>
    </submittedName>
</protein>
<dbReference type="InterPro" id="IPR017871">
    <property type="entry name" value="ABC_transporter-like_CS"/>
</dbReference>
<feature type="transmembrane region" description="Helical" evidence="10">
    <location>
        <begin position="189"/>
        <end position="209"/>
    </location>
</feature>
<dbReference type="Pfam" id="PF00005">
    <property type="entry name" value="ABC_tran"/>
    <property type="match status" value="1"/>
</dbReference>
<dbReference type="InterPro" id="IPR003593">
    <property type="entry name" value="AAA+_ATPase"/>
</dbReference>
<feature type="domain" description="ABC transporter" evidence="11">
    <location>
        <begin position="363"/>
        <end position="595"/>
    </location>
</feature>
<feature type="transmembrane region" description="Helical" evidence="10">
    <location>
        <begin position="160"/>
        <end position="183"/>
    </location>
</feature>
<name>A0A2M7H3I4_9BACT</name>
<dbReference type="PANTHER" id="PTHR43394">
    <property type="entry name" value="ATP-DEPENDENT PERMEASE MDL1, MITOCHONDRIAL"/>
    <property type="match status" value="1"/>
</dbReference>
<feature type="transmembrane region" description="Helical" evidence="10">
    <location>
        <begin position="51"/>
        <end position="69"/>
    </location>
</feature>
<keyword evidence="7 10" id="KW-1133">Transmembrane helix</keyword>
<evidence type="ECO:0000256" key="9">
    <source>
        <dbReference type="SAM" id="MobiDB-lite"/>
    </source>
</evidence>
<evidence type="ECO:0000256" key="7">
    <source>
        <dbReference type="ARBA" id="ARBA00022989"/>
    </source>
</evidence>
<dbReference type="GO" id="GO:0005524">
    <property type="term" value="F:ATP binding"/>
    <property type="evidence" value="ECO:0007669"/>
    <property type="project" value="UniProtKB-KW"/>
</dbReference>
<evidence type="ECO:0000256" key="6">
    <source>
        <dbReference type="ARBA" id="ARBA00022840"/>
    </source>
</evidence>
<dbReference type="GO" id="GO:0016887">
    <property type="term" value="F:ATP hydrolysis activity"/>
    <property type="evidence" value="ECO:0007669"/>
    <property type="project" value="InterPro"/>
</dbReference>
<sequence length="603" mass="65747">MKDTKSHPVGPTVPKALDADKVDSSQPGKKKNRGQSGPSIFSVLTPYKKPLFLLVLVALSINGLALVLPKIISHAIDDFAVGQFNAQSVSWLFIGVISAVFVLTYLQGILQTIASERVGRDLRQALSEKISRQSYAKIQEVTPAKLLTNLTSDIDSVKMFVAQAIVSIVASIVTILGASVLLLSINWRLALAVLTILPIIGGVFFFVLSRVRKLFVQTREVIDWLNKVINESILGASLIRVLNSKQPEFSKFVQASTRSKELGFDILKMFATLIPIVTFVANMATVVILALGGHFVIAGSMSLGDFAAFNSYLSTLIFPIFVIGFMSNVIAQASASYGRISSVLAVKEQPEAGTLDTKLLGNIDLKNVSVIYNDKYALRDVSFSVKAGSKTAIIGPTAGGKTQLLYLLTGLIDPQQGIVEYDGRAIADYKPSNLRSQVGVVFQDSILFYLSIRENISFSEKVTEADLQLAIKSAELTDFINELPEGLDTIISERGTSLSGGQKQRIMLARALALNPRVLLLDDFTARVDSQTELKILKNIESNYPECTLISVTQKISSVEKYDQIILLMEGEVVASGTHMALMDSSPEYNQIFDSQQSTQSYE</sequence>
<dbReference type="Pfam" id="PF00664">
    <property type="entry name" value="ABC_membrane"/>
    <property type="match status" value="1"/>
</dbReference>
<dbReference type="GO" id="GO:0015421">
    <property type="term" value="F:ABC-type oligopeptide transporter activity"/>
    <property type="evidence" value="ECO:0007669"/>
    <property type="project" value="TreeGrafter"/>
</dbReference>
<dbReference type="InterPro" id="IPR036640">
    <property type="entry name" value="ABC1_TM_sf"/>
</dbReference>
<feature type="transmembrane region" description="Helical" evidence="10">
    <location>
        <begin position="309"/>
        <end position="331"/>
    </location>
</feature>
<dbReference type="SUPFAM" id="SSF90123">
    <property type="entry name" value="ABC transporter transmembrane region"/>
    <property type="match status" value="1"/>
</dbReference>
<accession>A0A2M7H3I4</accession>
<dbReference type="Proteomes" id="UP000230292">
    <property type="component" value="Unassembled WGS sequence"/>
</dbReference>
<dbReference type="CDD" id="cd18548">
    <property type="entry name" value="ABC_6TM_Tm287_like"/>
    <property type="match status" value="1"/>
</dbReference>
<keyword evidence="2" id="KW-0813">Transport</keyword>
<dbReference type="PANTHER" id="PTHR43394:SF1">
    <property type="entry name" value="ATP-BINDING CASSETTE SUB-FAMILY B MEMBER 10, MITOCHONDRIAL"/>
    <property type="match status" value="1"/>
</dbReference>
<dbReference type="AlphaFoldDB" id="A0A2M7H3I4"/>
<dbReference type="SUPFAM" id="SSF52540">
    <property type="entry name" value="P-loop containing nucleoside triphosphate hydrolases"/>
    <property type="match status" value="1"/>
</dbReference>
<evidence type="ECO:0000256" key="8">
    <source>
        <dbReference type="ARBA" id="ARBA00023136"/>
    </source>
</evidence>
<keyword evidence="5" id="KW-0547">Nucleotide-binding</keyword>
<dbReference type="PROSITE" id="PS50893">
    <property type="entry name" value="ABC_TRANSPORTER_2"/>
    <property type="match status" value="1"/>
</dbReference>
<evidence type="ECO:0000259" key="12">
    <source>
        <dbReference type="PROSITE" id="PS50929"/>
    </source>
</evidence>